<dbReference type="Proteomes" id="UP001319883">
    <property type="component" value="Unassembled WGS sequence"/>
</dbReference>
<dbReference type="InterPro" id="IPR004307">
    <property type="entry name" value="TspO_MBR"/>
</dbReference>
<accession>A0ABS7WZ98</accession>
<dbReference type="InterPro" id="IPR038330">
    <property type="entry name" value="TspO/MBR-related_sf"/>
</dbReference>
<evidence type="ECO:0000256" key="6">
    <source>
        <dbReference type="SAM" id="Phobius"/>
    </source>
</evidence>
<sequence>MPILSRRRQGVGLLGWFVVCFVAAGIGAVASVNAATFYARLAQPTWAPPAAAFGPVWTTLYALMAIAAWLVWRRAGFRNARGALMLFLIQLAINALWSWLFFVWHLGAAAFVGTLALWGLIAATLVAFWRVSRPAGALLLPYLAWVSLATALTWHVWQANPQLLG</sequence>
<feature type="transmembrane region" description="Helical" evidence="6">
    <location>
        <begin position="136"/>
        <end position="157"/>
    </location>
</feature>
<feature type="transmembrane region" description="Helical" evidence="6">
    <location>
        <begin position="50"/>
        <end position="72"/>
    </location>
</feature>
<keyword evidence="8" id="KW-1185">Reference proteome</keyword>
<evidence type="ECO:0000256" key="1">
    <source>
        <dbReference type="ARBA" id="ARBA00004141"/>
    </source>
</evidence>
<dbReference type="Pfam" id="PF03073">
    <property type="entry name" value="TspO_MBR"/>
    <property type="match status" value="1"/>
</dbReference>
<proteinExistence type="inferred from homology"/>
<dbReference type="RefSeq" id="WP_224420425.1">
    <property type="nucleotide sequence ID" value="NZ_JAGXFD010000001.1"/>
</dbReference>
<protein>
    <submittedName>
        <fullName evidence="7">Tryptophan-rich sensory protein</fullName>
    </submittedName>
</protein>
<name>A0ABS7WZ98_9GAMM</name>
<feature type="transmembrane region" description="Helical" evidence="6">
    <location>
        <begin position="84"/>
        <end position="102"/>
    </location>
</feature>
<dbReference type="EMBL" id="JAGXFD010000001">
    <property type="protein sequence ID" value="MBZ9567041.1"/>
    <property type="molecule type" value="Genomic_DNA"/>
</dbReference>
<keyword evidence="3 6" id="KW-0812">Transmembrane</keyword>
<organism evidence="7 8">
    <name type="scientific">Modicisalibacter tunisiensis</name>
    <dbReference type="NCBI Taxonomy" id="390637"/>
    <lineage>
        <taxon>Bacteria</taxon>
        <taxon>Pseudomonadati</taxon>
        <taxon>Pseudomonadota</taxon>
        <taxon>Gammaproteobacteria</taxon>
        <taxon>Oceanospirillales</taxon>
        <taxon>Halomonadaceae</taxon>
        <taxon>Modicisalibacter</taxon>
    </lineage>
</organism>
<evidence type="ECO:0000313" key="8">
    <source>
        <dbReference type="Proteomes" id="UP001319883"/>
    </source>
</evidence>
<reference evidence="7 8" key="1">
    <citation type="submission" date="2021-05" db="EMBL/GenBank/DDBJ databases">
        <title>Petroleum and Energy Research Collection (APPE): ex situ preservation of microbial diversity associated with the oil industry and exploitation of its biotechnological potential.</title>
        <authorList>
            <person name="Paixao C.T.M."/>
            <person name="Gomes M.B."/>
            <person name="Oliveira V.M."/>
        </authorList>
    </citation>
    <scope>NUCLEOTIDE SEQUENCE [LARGE SCALE GENOMIC DNA]</scope>
    <source>
        <strain evidence="7 8">LIT2</strain>
    </source>
</reference>
<dbReference type="PANTHER" id="PTHR10057:SF0">
    <property type="entry name" value="TRANSLOCATOR PROTEIN"/>
    <property type="match status" value="1"/>
</dbReference>
<keyword evidence="4 6" id="KW-1133">Transmembrane helix</keyword>
<evidence type="ECO:0000256" key="5">
    <source>
        <dbReference type="ARBA" id="ARBA00023136"/>
    </source>
</evidence>
<comment type="caution">
    <text evidence="7">The sequence shown here is derived from an EMBL/GenBank/DDBJ whole genome shotgun (WGS) entry which is preliminary data.</text>
</comment>
<dbReference type="PANTHER" id="PTHR10057">
    <property type="entry name" value="PERIPHERAL-TYPE BENZODIAZEPINE RECEPTOR"/>
    <property type="match status" value="1"/>
</dbReference>
<comment type="similarity">
    <text evidence="2">Belongs to the TspO/BZRP family.</text>
</comment>
<keyword evidence="5 6" id="KW-0472">Membrane</keyword>
<dbReference type="CDD" id="cd15904">
    <property type="entry name" value="TSPO_MBR"/>
    <property type="match status" value="1"/>
</dbReference>
<evidence type="ECO:0000313" key="7">
    <source>
        <dbReference type="EMBL" id="MBZ9567041.1"/>
    </source>
</evidence>
<dbReference type="Gene3D" id="1.20.1260.100">
    <property type="entry name" value="TspO/MBR protein"/>
    <property type="match status" value="1"/>
</dbReference>
<evidence type="ECO:0000256" key="2">
    <source>
        <dbReference type="ARBA" id="ARBA00007524"/>
    </source>
</evidence>
<gene>
    <name evidence="7" type="ORF">KGQ91_04970</name>
</gene>
<evidence type="ECO:0000256" key="4">
    <source>
        <dbReference type="ARBA" id="ARBA00022989"/>
    </source>
</evidence>
<feature type="transmembrane region" description="Helical" evidence="6">
    <location>
        <begin position="108"/>
        <end position="129"/>
    </location>
</feature>
<comment type="subcellular location">
    <subcellularLocation>
        <location evidence="1">Membrane</location>
        <topology evidence="1">Multi-pass membrane protein</topology>
    </subcellularLocation>
</comment>
<dbReference type="PIRSF" id="PIRSF005859">
    <property type="entry name" value="PBR"/>
    <property type="match status" value="1"/>
</dbReference>
<evidence type="ECO:0000256" key="3">
    <source>
        <dbReference type="ARBA" id="ARBA00022692"/>
    </source>
</evidence>